<evidence type="ECO:0000256" key="5">
    <source>
        <dbReference type="ARBA" id="ARBA00023242"/>
    </source>
</evidence>
<evidence type="ECO:0000256" key="4">
    <source>
        <dbReference type="ARBA" id="ARBA00022833"/>
    </source>
</evidence>
<dbReference type="PANTHER" id="PTHR46481">
    <property type="entry name" value="ZINC FINGER BED DOMAIN-CONTAINING PROTEIN 4"/>
    <property type="match status" value="1"/>
</dbReference>
<protein>
    <recommendedName>
        <fullName evidence="6">HAT C-terminal dimerisation domain-containing protein</fullName>
    </recommendedName>
</protein>
<keyword evidence="2" id="KW-0479">Metal-binding</keyword>
<dbReference type="Proteomes" id="UP000708208">
    <property type="component" value="Unassembled WGS sequence"/>
</dbReference>
<gene>
    <name evidence="7" type="ORF">AFUS01_LOCUS11158</name>
</gene>
<reference evidence="7" key="1">
    <citation type="submission" date="2021-06" db="EMBL/GenBank/DDBJ databases">
        <authorList>
            <person name="Hodson N. C."/>
            <person name="Mongue J. A."/>
            <person name="Jaron S. K."/>
        </authorList>
    </citation>
    <scope>NUCLEOTIDE SEQUENCE</scope>
</reference>
<keyword evidence="4" id="KW-0862">Zinc</keyword>
<feature type="non-terminal residue" evidence="7">
    <location>
        <position position="1"/>
    </location>
</feature>
<accession>A0A8J2JL04</accession>
<comment type="subcellular location">
    <subcellularLocation>
        <location evidence="1">Nucleus</location>
    </subcellularLocation>
</comment>
<evidence type="ECO:0000256" key="3">
    <source>
        <dbReference type="ARBA" id="ARBA00022771"/>
    </source>
</evidence>
<evidence type="ECO:0000313" key="7">
    <source>
        <dbReference type="EMBL" id="CAG7721976.1"/>
    </source>
</evidence>
<sequence>VQLKRAVNRIRHSNVLQDTLCHFCEANQIPKLKILNDMPIRWNSLLKMLQRCLHLRKALDATIKSDEYLAGMTLSESEWSLVEDMVTFLEPFGEMTNRASKQHLPLMSLTAAIYIQLYEHLESYKNDSGHHSSIIHAAKLACDKMNVYYPKTDGLVYLMGIVLDPRCKLYWHASVGFKTLVSVYKKAICKFWNSYYKISGGDQTEDPIVDDIIERQMKRVKYDDRDELDKYLSEGPCKLSDHPDNVLIWWKEHESAYPQLSRMAKDFLGVAATGVPIECMFSMGTDLLSQKRLYDSRNHSMLPLS</sequence>
<dbReference type="PANTHER" id="PTHR46481:SF10">
    <property type="entry name" value="ZINC FINGER BED DOMAIN-CONTAINING PROTEIN 39"/>
    <property type="match status" value="1"/>
</dbReference>
<dbReference type="GO" id="GO:0005634">
    <property type="term" value="C:nucleus"/>
    <property type="evidence" value="ECO:0007669"/>
    <property type="project" value="UniProtKB-SubCell"/>
</dbReference>
<keyword evidence="3" id="KW-0863">Zinc-finger</keyword>
<evidence type="ECO:0000256" key="2">
    <source>
        <dbReference type="ARBA" id="ARBA00022723"/>
    </source>
</evidence>
<dbReference type="InterPro" id="IPR008906">
    <property type="entry name" value="HATC_C_dom"/>
</dbReference>
<dbReference type="Pfam" id="PF05699">
    <property type="entry name" value="Dimer_Tnp_hAT"/>
    <property type="match status" value="1"/>
</dbReference>
<feature type="domain" description="HAT C-terminal dimerisation" evidence="6">
    <location>
        <begin position="227"/>
        <end position="293"/>
    </location>
</feature>
<dbReference type="AlphaFoldDB" id="A0A8J2JL04"/>
<keyword evidence="5" id="KW-0539">Nucleus</keyword>
<dbReference type="GO" id="GO:0008270">
    <property type="term" value="F:zinc ion binding"/>
    <property type="evidence" value="ECO:0007669"/>
    <property type="project" value="UniProtKB-KW"/>
</dbReference>
<proteinExistence type="predicted"/>
<comment type="caution">
    <text evidence="7">The sequence shown here is derived from an EMBL/GenBank/DDBJ whole genome shotgun (WGS) entry which is preliminary data.</text>
</comment>
<organism evidence="7 8">
    <name type="scientific">Allacma fusca</name>
    <dbReference type="NCBI Taxonomy" id="39272"/>
    <lineage>
        <taxon>Eukaryota</taxon>
        <taxon>Metazoa</taxon>
        <taxon>Ecdysozoa</taxon>
        <taxon>Arthropoda</taxon>
        <taxon>Hexapoda</taxon>
        <taxon>Collembola</taxon>
        <taxon>Symphypleona</taxon>
        <taxon>Sminthuridae</taxon>
        <taxon>Allacma</taxon>
    </lineage>
</organism>
<name>A0A8J2JL04_9HEXA</name>
<dbReference type="InterPro" id="IPR052035">
    <property type="entry name" value="ZnF_BED_domain_contain"/>
</dbReference>
<dbReference type="OrthoDB" id="1607513at2759"/>
<dbReference type="GO" id="GO:0046983">
    <property type="term" value="F:protein dimerization activity"/>
    <property type="evidence" value="ECO:0007669"/>
    <property type="project" value="InterPro"/>
</dbReference>
<evidence type="ECO:0000259" key="6">
    <source>
        <dbReference type="Pfam" id="PF05699"/>
    </source>
</evidence>
<dbReference type="EMBL" id="CAJVCH010084940">
    <property type="protein sequence ID" value="CAG7721976.1"/>
    <property type="molecule type" value="Genomic_DNA"/>
</dbReference>
<keyword evidence="8" id="KW-1185">Reference proteome</keyword>
<evidence type="ECO:0000313" key="8">
    <source>
        <dbReference type="Proteomes" id="UP000708208"/>
    </source>
</evidence>
<evidence type="ECO:0000256" key="1">
    <source>
        <dbReference type="ARBA" id="ARBA00004123"/>
    </source>
</evidence>